<dbReference type="Gene3D" id="2.60.110.10">
    <property type="entry name" value="Thaumatin"/>
    <property type="match status" value="1"/>
</dbReference>
<accession>A0A8T0A3N7</accession>
<gene>
    <name evidence="2" type="ORF">Mgra_00000596</name>
</gene>
<feature type="disulfide bond" evidence="1">
    <location>
        <begin position="200"/>
        <end position="210"/>
    </location>
</feature>
<feature type="disulfide bond" evidence="1">
    <location>
        <begin position="190"/>
        <end position="199"/>
    </location>
</feature>
<reference evidence="2" key="1">
    <citation type="journal article" date="2020" name="Ecol. Evol.">
        <title>Genome structure and content of the rice root-knot nematode (Meloidogyne graminicola).</title>
        <authorList>
            <person name="Phan N.T."/>
            <person name="Danchin E.G.J."/>
            <person name="Klopp C."/>
            <person name="Perfus-Barbeoch L."/>
            <person name="Kozlowski D.K."/>
            <person name="Koutsovoulos G.D."/>
            <person name="Lopez-Roques C."/>
            <person name="Bouchez O."/>
            <person name="Zahm M."/>
            <person name="Besnard G."/>
            <person name="Bellafiore S."/>
        </authorList>
    </citation>
    <scope>NUCLEOTIDE SEQUENCE</scope>
    <source>
        <strain evidence="2">VN-18</strain>
    </source>
</reference>
<dbReference type="PRINTS" id="PR00347">
    <property type="entry name" value="THAUMATIN"/>
</dbReference>
<dbReference type="PANTHER" id="PTHR31013:SF12">
    <property type="entry name" value="PATHOGENESIS-RELATED PROTEIN 5-LIKE"/>
    <property type="match status" value="1"/>
</dbReference>
<feature type="disulfide bond" evidence="1">
    <location>
        <begin position="161"/>
        <end position="227"/>
    </location>
</feature>
<comment type="caution">
    <text evidence="2">The sequence shown here is derived from an EMBL/GenBank/DDBJ whole genome shotgun (WGS) entry which is preliminary data.</text>
</comment>
<keyword evidence="1" id="KW-1015">Disulfide bond</keyword>
<organism evidence="2 3">
    <name type="scientific">Meloidogyne graminicola</name>
    <dbReference type="NCBI Taxonomy" id="189291"/>
    <lineage>
        <taxon>Eukaryota</taxon>
        <taxon>Metazoa</taxon>
        <taxon>Ecdysozoa</taxon>
        <taxon>Nematoda</taxon>
        <taxon>Chromadorea</taxon>
        <taxon>Rhabditida</taxon>
        <taxon>Tylenchina</taxon>
        <taxon>Tylenchomorpha</taxon>
        <taxon>Tylenchoidea</taxon>
        <taxon>Meloidogynidae</taxon>
        <taxon>Meloidogyninae</taxon>
        <taxon>Meloidogyne</taxon>
    </lineage>
</organism>
<dbReference type="AlphaFoldDB" id="A0A8T0A3N7"/>
<dbReference type="PIRSF" id="PIRSF002703">
    <property type="entry name" value="Thaumatin"/>
    <property type="match status" value="1"/>
</dbReference>
<dbReference type="SMART" id="SM00205">
    <property type="entry name" value="THN"/>
    <property type="match status" value="1"/>
</dbReference>
<dbReference type="Proteomes" id="UP000605970">
    <property type="component" value="Unassembled WGS sequence"/>
</dbReference>
<dbReference type="EMBL" id="JABEBT010000002">
    <property type="protein sequence ID" value="KAF7640152.1"/>
    <property type="molecule type" value="Genomic_DNA"/>
</dbReference>
<protein>
    <submittedName>
        <fullName evidence="2">Pept_C1 domain-containing protein</fullName>
    </submittedName>
</protein>
<keyword evidence="3" id="KW-1185">Reference proteome</keyword>
<feature type="disulfide bond" evidence="1">
    <location>
        <begin position="155"/>
        <end position="244"/>
    </location>
</feature>
<evidence type="ECO:0000313" key="2">
    <source>
        <dbReference type="EMBL" id="KAF7640152.1"/>
    </source>
</evidence>
<dbReference type="PANTHER" id="PTHR31013">
    <property type="entry name" value="THAUMATIN FAMILY PROTEIN-RELATED"/>
    <property type="match status" value="1"/>
</dbReference>
<dbReference type="PROSITE" id="PS51367">
    <property type="entry name" value="THAUMATIN_2"/>
    <property type="match status" value="1"/>
</dbReference>
<proteinExistence type="predicted"/>
<evidence type="ECO:0000313" key="3">
    <source>
        <dbReference type="Proteomes" id="UP000605970"/>
    </source>
</evidence>
<evidence type="ECO:0000256" key="1">
    <source>
        <dbReference type="PIRSR" id="PIRSR002703-1"/>
    </source>
</evidence>
<dbReference type="InterPro" id="IPR001938">
    <property type="entry name" value="Thaumatin"/>
</dbReference>
<feature type="disulfide bond" evidence="1">
    <location>
        <begin position="88"/>
        <end position="95"/>
    </location>
</feature>
<dbReference type="Pfam" id="PF00314">
    <property type="entry name" value="Thaumatin"/>
    <property type="match status" value="1"/>
</dbReference>
<feature type="disulfide bond" evidence="1">
    <location>
        <begin position="100"/>
        <end position="107"/>
    </location>
</feature>
<dbReference type="InterPro" id="IPR037176">
    <property type="entry name" value="Osmotin/thaumatin-like_sf"/>
</dbReference>
<name>A0A8T0A3N7_9BILA</name>
<dbReference type="OrthoDB" id="5861241at2759"/>
<feature type="disulfide bond" evidence="1">
    <location>
        <begin position="38"/>
        <end position="257"/>
    </location>
</feature>
<sequence length="258" mass="28421">MEKFNLMKLQLFIYQIILLINYFNFVKGDPQLTIINNCPYSIWPAYQVGAGQSLPNNGGSGELKKGNVFSFKVPSKTSALRIWARTGCNKDAKGCATGECIGKGIQCAGIGGEPPLSLAEFTFGTPSGDFYDVSLVDGFNLPISIEPKGGKGPKCKTIKGCDLRKLASQLPGKMVKKDRNGKVIAIKSPCEAFNDNALCCRGQWNNPNSCHLVYKNYDIYLKENRECSQQYLYAYDDEKATFVCNPGGNVNYNIKFCP</sequence>
<dbReference type="SUPFAM" id="SSF49870">
    <property type="entry name" value="Osmotin, thaumatin-like protein"/>
    <property type="match status" value="1"/>
</dbReference>